<keyword evidence="12 13" id="KW-0275">Fatty acid biosynthesis</keyword>
<dbReference type="InterPro" id="IPR005804">
    <property type="entry name" value="FA_desaturase_dom"/>
</dbReference>
<dbReference type="GeneID" id="25742133"/>
<dbReference type="InterPro" id="IPR015876">
    <property type="entry name" value="Acyl-CoA_DS"/>
</dbReference>
<evidence type="ECO:0000256" key="8">
    <source>
        <dbReference type="ARBA" id="ARBA00023002"/>
    </source>
</evidence>
<dbReference type="GO" id="GO:0005789">
    <property type="term" value="C:endoplasmic reticulum membrane"/>
    <property type="evidence" value="ECO:0007669"/>
    <property type="project" value="TreeGrafter"/>
</dbReference>
<keyword evidence="10" id="KW-0443">Lipid metabolism</keyword>
<protein>
    <submittedName>
        <fullName evidence="17">Stearoyl-CoA desaturase (Delta-9desaturase)</fullName>
        <ecNumber evidence="17">1.14.19.1</ecNumber>
    </submittedName>
</protein>
<feature type="transmembrane region" description="Helical" evidence="15">
    <location>
        <begin position="113"/>
        <end position="133"/>
    </location>
</feature>
<evidence type="ECO:0000256" key="13">
    <source>
        <dbReference type="RuleBase" id="RU000581"/>
    </source>
</evidence>
<evidence type="ECO:0000256" key="1">
    <source>
        <dbReference type="ARBA" id="ARBA00004141"/>
    </source>
</evidence>
<dbReference type="KEGG" id="mng:MNEG_9258"/>
<keyword evidence="4 13" id="KW-0444">Lipid biosynthesis</keyword>
<comment type="similarity">
    <text evidence="3 13">Belongs to the fatty acid desaturase type 1 family.</text>
</comment>
<dbReference type="Pfam" id="PF00487">
    <property type="entry name" value="FA_desaturase"/>
    <property type="match status" value="1"/>
</dbReference>
<evidence type="ECO:0000256" key="14">
    <source>
        <dbReference type="SAM" id="MobiDB-lite"/>
    </source>
</evidence>
<evidence type="ECO:0000313" key="18">
    <source>
        <dbReference type="Proteomes" id="UP000054498"/>
    </source>
</evidence>
<evidence type="ECO:0000256" key="4">
    <source>
        <dbReference type="ARBA" id="ARBA00022516"/>
    </source>
</evidence>
<proteinExistence type="inferred from homology"/>
<organism evidence="17 18">
    <name type="scientific">Monoraphidium neglectum</name>
    <dbReference type="NCBI Taxonomy" id="145388"/>
    <lineage>
        <taxon>Eukaryota</taxon>
        <taxon>Viridiplantae</taxon>
        <taxon>Chlorophyta</taxon>
        <taxon>core chlorophytes</taxon>
        <taxon>Chlorophyceae</taxon>
        <taxon>CS clade</taxon>
        <taxon>Sphaeropleales</taxon>
        <taxon>Selenastraceae</taxon>
        <taxon>Monoraphidium</taxon>
    </lineage>
</organism>
<feature type="region of interest" description="Disordered" evidence="14">
    <location>
        <begin position="350"/>
        <end position="387"/>
    </location>
</feature>
<feature type="transmembrane region" description="Helical" evidence="15">
    <location>
        <begin position="219"/>
        <end position="239"/>
    </location>
</feature>
<evidence type="ECO:0000256" key="5">
    <source>
        <dbReference type="ARBA" id="ARBA00022692"/>
    </source>
</evidence>
<reference evidence="17 18" key="1">
    <citation type="journal article" date="2013" name="BMC Genomics">
        <title>Reconstruction of the lipid metabolism for the microalga Monoraphidium neglectum from its genome sequence reveals characteristics suitable for biofuel production.</title>
        <authorList>
            <person name="Bogen C."/>
            <person name="Al-Dilaimi A."/>
            <person name="Albersmeier A."/>
            <person name="Wichmann J."/>
            <person name="Grundmann M."/>
            <person name="Rupp O."/>
            <person name="Lauersen K.J."/>
            <person name="Blifernez-Klassen O."/>
            <person name="Kalinowski J."/>
            <person name="Goesmann A."/>
            <person name="Mussgnug J.H."/>
            <person name="Kruse O."/>
        </authorList>
    </citation>
    <scope>NUCLEOTIDE SEQUENCE [LARGE SCALE GENOMIC DNA]</scope>
    <source>
        <strain evidence="17 18">SAG 48.87</strain>
    </source>
</reference>
<evidence type="ECO:0000256" key="9">
    <source>
        <dbReference type="ARBA" id="ARBA00023004"/>
    </source>
</evidence>
<feature type="transmembrane region" description="Helical" evidence="15">
    <location>
        <begin position="87"/>
        <end position="107"/>
    </location>
</feature>
<keyword evidence="11 15" id="KW-0472">Membrane</keyword>
<dbReference type="AlphaFoldDB" id="A0A0D2MWV8"/>
<evidence type="ECO:0000256" key="15">
    <source>
        <dbReference type="SAM" id="Phobius"/>
    </source>
</evidence>
<keyword evidence="5 13" id="KW-0812">Transmembrane</keyword>
<comment type="subcellular location">
    <subcellularLocation>
        <location evidence="1">Membrane</location>
        <topology evidence="1">Multi-pass membrane protein</topology>
    </subcellularLocation>
</comment>
<feature type="compositionally biased region" description="Low complexity" evidence="14">
    <location>
        <begin position="355"/>
        <end position="371"/>
    </location>
</feature>
<evidence type="ECO:0000256" key="11">
    <source>
        <dbReference type="ARBA" id="ARBA00023136"/>
    </source>
</evidence>
<comment type="pathway">
    <text evidence="2">Lipid metabolism.</text>
</comment>
<comment type="cofactor">
    <cofactor evidence="13">
        <name>Fe(2+)</name>
        <dbReference type="ChEBI" id="CHEBI:29033"/>
    </cofactor>
</comment>
<evidence type="ECO:0000256" key="6">
    <source>
        <dbReference type="ARBA" id="ARBA00022832"/>
    </source>
</evidence>
<evidence type="ECO:0000256" key="7">
    <source>
        <dbReference type="ARBA" id="ARBA00022989"/>
    </source>
</evidence>
<dbReference type="OrthoDB" id="10260134at2759"/>
<evidence type="ECO:0000256" key="2">
    <source>
        <dbReference type="ARBA" id="ARBA00005189"/>
    </source>
</evidence>
<dbReference type="GO" id="GO:0004768">
    <property type="term" value="F:stearoyl-CoA 9-desaturase activity"/>
    <property type="evidence" value="ECO:0007669"/>
    <property type="project" value="UniProtKB-EC"/>
</dbReference>
<name>A0A0D2MWV8_9CHLO</name>
<accession>A0A0D2MWV8</accession>
<evidence type="ECO:0000256" key="12">
    <source>
        <dbReference type="ARBA" id="ARBA00023160"/>
    </source>
</evidence>
<keyword evidence="18" id="KW-1185">Reference proteome</keyword>
<keyword evidence="6" id="KW-0276">Fatty acid metabolism</keyword>
<dbReference type="GO" id="GO:0042761">
    <property type="term" value="P:very long-chain fatty acid biosynthetic process"/>
    <property type="evidence" value="ECO:0007669"/>
    <property type="project" value="TreeGrafter"/>
</dbReference>
<feature type="domain" description="Fatty acid desaturase" evidence="16">
    <location>
        <begin position="113"/>
        <end position="324"/>
    </location>
</feature>
<keyword evidence="9" id="KW-0408">Iron</keyword>
<evidence type="ECO:0000259" key="16">
    <source>
        <dbReference type="Pfam" id="PF00487"/>
    </source>
</evidence>
<sequence>MAPDATARSYSEAYDLIKGCKDVDVLNTASAKVSLKAQARVPGAKRIPGSDIYATGKGRSFRAGGLLNMETKEIPTHAAKMKNMVTCGMRCTAIGSMHVIFALYGYSTFTWRWAAIGWFIFAFFGIVGITMGYHRMLTHKSFKTYKWLEYLIAFIGTQAGQGDPIEWVSTHRYHHLHTDTPLDPHSPYEGFWWSHLLWLTGTEHSLLDYANVPDLKNQLFYRVMEFTFFPLLFIVKPILMYKMGGMAQVCWTCAFPLVWGYHTTFLVNSASHIWGSRPYNTGDLSTNNIWVALLAFGEGWHNAHHAFPYSARHGLEWWEFDPTWYLICALKSLGLVWDVQVPSEKAKALKRNKPASAAAAAPVAEAEADTACGRDQDGKAANTSKEE</sequence>
<evidence type="ECO:0000256" key="3">
    <source>
        <dbReference type="ARBA" id="ARBA00009295"/>
    </source>
</evidence>
<feature type="compositionally biased region" description="Basic and acidic residues" evidence="14">
    <location>
        <begin position="372"/>
        <end position="387"/>
    </location>
</feature>
<keyword evidence="8 13" id="KW-0560">Oxidoreductase</keyword>
<dbReference type="RefSeq" id="XP_013897725.1">
    <property type="nucleotide sequence ID" value="XM_014042271.1"/>
</dbReference>
<dbReference type="CDD" id="cd03505">
    <property type="entry name" value="Delta9-FADS-like"/>
    <property type="match status" value="1"/>
</dbReference>
<dbReference type="EMBL" id="KK102092">
    <property type="protein sequence ID" value="KIY98705.1"/>
    <property type="molecule type" value="Genomic_DNA"/>
</dbReference>
<comment type="domain">
    <text evidence="13">The histidine box domains are involved in binding the catalytic metal ions.</text>
</comment>
<gene>
    <name evidence="17" type="ORF">MNEG_9258</name>
</gene>
<dbReference type="Proteomes" id="UP000054498">
    <property type="component" value="Unassembled WGS sequence"/>
</dbReference>
<evidence type="ECO:0000313" key="17">
    <source>
        <dbReference type="EMBL" id="KIY98705.1"/>
    </source>
</evidence>
<evidence type="ECO:0000256" key="10">
    <source>
        <dbReference type="ARBA" id="ARBA00023098"/>
    </source>
</evidence>
<dbReference type="STRING" id="145388.A0A0D2MWV8"/>
<keyword evidence="7 15" id="KW-1133">Transmembrane helix</keyword>
<dbReference type="PRINTS" id="PR00075">
    <property type="entry name" value="FACDDSATRASE"/>
</dbReference>
<dbReference type="EC" id="1.14.19.1" evidence="17"/>
<dbReference type="PANTHER" id="PTHR11351">
    <property type="entry name" value="ACYL-COA DESATURASE"/>
    <property type="match status" value="1"/>
</dbReference>
<dbReference type="PANTHER" id="PTHR11351:SF31">
    <property type="entry name" value="DESATURASE 1, ISOFORM A-RELATED"/>
    <property type="match status" value="1"/>
</dbReference>